<organism evidence="13">
    <name type="scientific">Solanum habrochaites</name>
    <name type="common">Wild tomato</name>
    <name type="synonym">Lycopersicon hirsutum</name>
    <dbReference type="NCBI Taxonomy" id="62890"/>
    <lineage>
        <taxon>Eukaryota</taxon>
        <taxon>Viridiplantae</taxon>
        <taxon>Streptophyta</taxon>
        <taxon>Embryophyta</taxon>
        <taxon>Tracheophyta</taxon>
        <taxon>Spermatophyta</taxon>
        <taxon>Magnoliopsida</taxon>
        <taxon>eudicotyledons</taxon>
        <taxon>Gunneridae</taxon>
        <taxon>Pentapetalae</taxon>
        <taxon>asterids</taxon>
        <taxon>lamiids</taxon>
        <taxon>Solanales</taxon>
        <taxon>Solanaceae</taxon>
        <taxon>Solanoideae</taxon>
        <taxon>Solaneae</taxon>
        <taxon>Solanum</taxon>
        <taxon>Solanum subgen. Lycopersicon</taxon>
    </lineage>
</organism>
<dbReference type="PROSITE" id="PS00531">
    <property type="entry name" value="RNASE_T2_2"/>
    <property type="match status" value="1"/>
</dbReference>
<accession>A0A075TSB3</accession>
<dbReference type="SUPFAM" id="SSF55895">
    <property type="entry name" value="Ribonuclease Rh-like"/>
    <property type="match status" value="1"/>
</dbReference>
<evidence type="ECO:0000256" key="7">
    <source>
        <dbReference type="ARBA" id="ARBA00022801"/>
    </source>
</evidence>
<evidence type="ECO:0000256" key="11">
    <source>
        <dbReference type="RuleBase" id="RU004328"/>
    </source>
</evidence>
<dbReference type="PROSITE" id="PS00530">
    <property type="entry name" value="RNASE_T2_1"/>
    <property type="match status" value="1"/>
</dbReference>
<evidence type="ECO:0000313" key="13">
    <source>
        <dbReference type="EMBL" id="AIG62994.1"/>
    </source>
</evidence>
<dbReference type="GO" id="GO:0005576">
    <property type="term" value="C:extracellular region"/>
    <property type="evidence" value="ECO:0007669"/>
    <property type="project" value="UniProtKB-SubCell"/>
</dbReference>
<dbReference type="Gene3D" id="3.90.730.10">
    <property type="entry name" value="Ribonuclease T2-like"/>
    <property type="match status" value="1"/>
</dbReference>
<evidence type="ECO:0000256" key="8">
    <source>
        <dbReference type="ARBA" id="ARBA00023157"/>
    </source>
</evidence>
<name>A0A075TSB3_SOLHA</name>
<evidence type="ECO:0000256" key="4">
    <source>
        <dbReference type="ARBA" id="ARBA00022722"/>
    </source>
</evidence>
<dbReference type="InterPro" id="IPR018188">
    <property type="entry name" value="RNase_T2_His_AS_1"/>
</dbReference>
<keyword evidence="3" id="KW-0964">Secreted</keyword>
<dbReference type="GO" id="GO:0003723">
    <property type="term" value="F:RNA binding"/>
    <property type="evidence" value="ECO:0007669"/>
    <property type="project" value="InterPro"/>
</dbReference>
<dbReference type="InterPro" id="IPR033697">
    <property type="entry name" value="Ribonuclease_T2_eukaryotic"/>
</dbReference>
<dbReference type="CDD" id="cd01061">
    <property type="entry name" value="RNase_T2_euk"/>
    <property type="match status" value="1"/>
</dbReference>
<evidence type="ECO:0000256" key="10">
    <source>
        <dbReference type="ARBA" id="ARBA00023239"/>
    </source>
</evidence>
<dbReference type="AlphaFoldDB" id="A0A075TSB3"/>
<keyword evidence="8" id="KW-1015">Disulfide bond</keyword>
<dbReference type="PANTHER" id="PTHR11240:SF81">
    <property type="entry name" value="RIBONUCLEASE S-2"/>
    <property type="match status" value="1"/>
</dbReference>
<dbReference type="GO" id="GO:0033897">
    <property type="term" value="F:ribonuclease T2 activity"/>
    <property type="evidence" value="ECO:0007669"/>
    <property type="project" value="InterPro"/>
</dbReference>
<proteinExistence type="evidence at transcript level"/>
<protein>
    <submittedName>
        <fullName evidence="13">Self-incompatibility ribonuclease</fullName>
    </submittedName>
</protein>
<evidence type="ECO:0000256" key="6">
    <source>
        <dbReference type="ARBA" id="ARBA00022759"/>
    </source>
</evidence>
<keyword evidence="4" id="KW-0540">Nuclease</keyword>
<keyword evidence="10" id="KW-0456">Lyase</keyword>
<dbReference type="InterPro" id="IPR001568">
    <property type="entry name" value="RNase_T2-like"/>
</dbReference>
<dbReference type="PANTHER" id="PTHR11240">
    <property type="entry name" value="RIBONUCLEASE T2"/>
    <property type="match status" value="1"/>
</dbReference>
<reference evidence="13" key="1">
    <citation type="submission" date="2014-05" db="EMBL/GenBank/DDBJ databases">
        <title>Control of interspecific reproductive barriers in tomato.</title>
        <authorList>
            <person name="Guo H."/>
            <person name="Li M."/>
            <person name="Xu C."/>
            <person name="Li Q."/>
            <person name="Zhang Y."/>
            <person name="Xue Y."/>
        </authorList>
    </citation>
    <scope>NUCLEOTIDE SEQUENCE</scope>
    <source>
        <strain evidence="13">LA1777</strain>
        <tissue evidence="13">Pistil</tissue>
    </source>
</reference>
<keyword evidence="5 12" id="KW-0732">Signal</keyword>
<evidence type="ECO:0000256" key="9">
    <source>
        <dbReference type="ARBA" id="ARBA00023180"/>
    </source>
</evidence>
<comment type="subcellular location">
    <subcellularLocation>
        <location evidence="1">Secreted</location>
        <location evidence="1">Extracellular space</location>
    </subcellularLocation>
</comment>
<evidence type="ECO:0000256" key="3">
    <source>
        <dbReference type="ARBA" id="ARBA00022525"/>
    </source>
</evidence>
<comment type="similarity">
    <text evidence="2 11">Belongs to the RNase T2 family.</text>
</comment>
<keyword evidence="9" id="KW-0325">Glycoprotein</keyword>
<gene>
    <name evidence="13" type="primary">S</name>
</gene>
<keyword evidence="7" id="KW-0378">Hydrolase</keyword>
<dbReference type="InterPro" id="IPR036430">
    <property type="entry name" value="RNase_T2-like_sf"/>
</dbReference>
<sequence length="214" mass="24548">MFKTQHTLAFFIFLCALSDVYGTFNQLQLVLRWPASFCDDKKCERTPNNFTIHGLWPDIKGTVLNNCNPDASYTTVTGDKFDKRNKHWPDLILTEAASLKHQGFWAYQFKKHGTCCSDLFNQEKYFDLALILKDRFDLLTTFRNKGIIPKSTHTINKIQKTIRTVFGVVPNLSCTPTMELLEVGICFNRDASNLIDCDQPKTCGTLGNTKIFFR</sequence>
<dbReference type="GO" id="GO:0006401">
    <property type="term" value="P:RNA catabolic process"/>
    <property type="evidence" value="ECO:0007669"/>
    <property type="project" value="TreeGrafter"/>
</dbReference>
<keyword evidence="6" id="KW-0255">Endonuclease</keyword>
<feature type="signal peptide" evidence="12">
    <location>
        <begin position="1"/>
        <end position="22"/>
    </location>
</feature>
<evidence type="ECO:0000256" key="5">
    <source>
        <dbReference type="ARBA" id="ARBA00022729"/>
    </source>
</evidence>
<evidence type="ECO:0000256" key="12">
    <source>
        <dbReference type="SAM" id="SignalP"/>
    </source>
</evidence>
<dbReference type="GO" id="GO:0016787">
    <property type="term" value="F:hydrolase activity"/>
    <property type="evidence" value="ECO:0007669"/>
    <property type="project" value="UniProtKB-KW"/>
</dbReference>
<evidence type="ECO:0000256" key="2">
    <source>
        <dbReference type="ARBA" id="ARBA00007469"/>
    </source>
</evidence>
<dbReference type="Pfam" id="PF00445">
    <property type="entry name" value="Ribonuclease_T2"/>
    <property type="match status" value="1"/>
</dbReference>
<evidence type="ECO:0000256" key="1">
    <source>
        <dbReference type="ARBA" id="ARBA00004239"/>
    </source>
</evidence>
<dbReference type="InterPro" id="IPR033130">
    <property type="entry name" value="RNase_T2_His_AS_2"/>
</dbReference>
<feature type="chain" id="PRO_5001709715" evidence="12">
    <location>
        <begin position="23"/>
        <end position="214"/>
    </location>
</feature>
<dbReference type="EMBL" id="KJ814932">
    <property type="protein sequence ID" value="AIG62994.1"/>
    <property type="molecule type" value="mRNA"/>
</dbReference>